<gene>
    <name evidence="2" type="ORF">ACERZ8_10730</name>
</gene>
<reference evidence="2 3" key="1">
    <citation type="submission" date="2024-08" db="EMBL/GenBank/DDBJ databases">
        <title>Tateyamaria sp. nov., isolated from marine algae.</title>
        <authorList>
            <person name="Choi B.J."/>
            <person name="Kim J.M."/>
            <person name="Lee J.K."/>
            <person name="Choi D.G."/>
            <person name="Bayburt H."/>
            <person name="Baek J.H."/>
            <person name="Han D.M."/>
            <person name="Jeon C.O."/>
        </authorList>
    </citation>
    <scope>NUCLEOTIDE SEQUENCE [LARGE SCALE GENOMIC DNA]</scope>
    <source>
        <strain evidence="2 3">KMU-156</strain>
    </source>
</reference>
<organism evidence="2 3">
    <name type="scientific">Tateyamaria armeniaca</name>
    <dbReference type="NCBI Taxonomy" id="2518930"/>
    <lineage>
        <taxon>Bacteria</taxon>
        <taxon>Pseudomonadati</taxon>
        <taxon>Pseudomonadota</taxon>
        <taxon>Alphaproteobacteria</taxon>
        <taxon>Rhodobacterales</taxon>
        <taxon>Roseobacteraceae</taxon>
        <taxon>Tateyamaria</taxon>
    </lineage>
</organism>
<comment type="caution">
    <text evidence="2">The sequence shown here is derived from an EMBL/GenBank/DDBJ whole genome shotgun (WGS) entry which is preliminary data.</text>
</comment>
<sequence length="55" mass="5911">MPRKSKPAAKRGTHRPATKVPKAARPPAPAARPAHLRTQVRGGRPPRFPGRTGGR</sequence>
<feature type="compositionally biased region" description="Basic residues" evidence="1">
    <location>
        <begin position="1"/>
        <end position="17"/>
    </location>
</feature>
<evidence type="ECO:0000256" key="1">
    <source>
        <dbReference type="SAM" id="MobiDB-lite"/>
    </source>
</evidence>
<evidence type="ECO:0000313" key="3">
    <source>
        <dbReference type="Proteomes" id="UP001627408"/>
    </source>
</evidence>
<keyword evidence="3" id="KW-1185">Reference proteome</keyword>
<accession>A0ABW8UU93</accession>
<dbReference type="Proteomes" id="UP001627408">
    <property type="component" value="Unassembled WGS sequence"/>
</dbReference>
<proteinExistence type="predicted"/>
<evidence type="ECO:0000313" key="2">
    <source>
        <dbReference type="EMBL" id="MFL4470324.1"/>
    </source>
</evidence>
<feature type="region of interest" description="Disordered" evidence="1">
    <location>
        <begin position="1"/>
        <end position="55"/>
    </location>
</feature>
<dbReference type="EMBL" id="JBHDIY010000002">
    <property type="protein sequence ID" value="MFL4470324.1"/>
    <property type="molecule type" value="Genomic_DNA"/>
</dbReference>
<dbReference type="RefSeq" id="WP_407592183.1">
    <property type="nucleotide sequence ID" value="NZ_JBHDIY010000002.1"/>
</dbReference>
<name>A0ABW8UU93_9RHOB</name>
<protein>
    <submittedName>
        <fullName evidence="2">Uncharacterized protein</fullName>
    </submittedName>
</protein>